<dbReference type="PANTHER" id="PTHR12110">
    <property type="entry name" value="HYDROXYPYRUVATE ISOMERASE"/>
    <property type="match status" value="1"/>
</dbReference>
<evidence type="ECO:0000259" key="1">
    <source>
        <dbReference type="Pfam" id="PF01261"/>
    </source>
</evidence>
<organism evidence="2 3">
    <name type="scientific">Salinicola rhizosphaerae</name>
    <dbReference type="NCBI Taxonomy" id="1443141"/>
    <lineage>
        <taxon>Bacteria</taxon>
        <taxon>Pseudomonadati</taxon>
        <taxon>Pseudomonadota</taxon>
        <taxon>Gammaproteobacteria</taxon>
        <taxon>Oceanospirillales</taxon>
        <taxon>Halomonadaceae</taxon>
        <taxon>Salinicola</taxon>
    </lineage>
</organism>
<accession>A0ABQ3DZD7</accession>
<sequence>MTIGICTWTLGIDELDPLMAKIASLELDAVQYCEPVDRHSAEAVAASAASHGLSLIAVDPFDHAPHDSEEATAENAVAFYRKVIDFAADLGGVPATIHGLTDWTGNCDSREAAWEMIVECGKQLAAHAEARGIELLIEPCNRYEIPLLHTAADAERWIADIGSDRVRPLLDSFHMHIEEKDPYATLERFAERSAIYHISDSNRGGIGEGRVDFINQHDALKRGGFSGPVAVELVLPHLAPTGLPRNAEEQAMLDDQIRHSARVWRLLDERRIG</sequence>
<dbReference type="RefSeq" id="WP_189443593.1">
    <property type="nucleotide sequence ID" value="NZ_BMZI01000002.1"/>
</dbReference>
<evidence type="ECO:0000313" key="2">
    <source>
        <dbReference type="EMBL" id="GHB14160.1"/>
    </source>
</evidence>
<dbReference type="EMBL" id="BMZI01000002">
    <property type="protein sequence ID" value="GHB14160.1"/>
    <property type="molecule type" value="Genomic_DNA"/>
</dbReference>
<name>A0ABQ3DZD7_9GAMM</name>
<evidence type="ECO:0000313" key="3">
    <source>
        <dbReference type="Proteomes" id="UP000646745"/>
    </source>
</evidence>
<dbReference type="SUPFAM" id="SSF51658">
    <property type="entry name" value="Xylose isomerase-like"/>
    <property type="match status" value="1"/>
</dbReference>
<protein>
    <recommendedName>
        <fullName evidence="1">Xylose isomerase-like TIM barrel domain-containing protein</fullName>
    </recommendedName>
</protein>
<reference evidence="3" key="1">
    <citation type="journal article" date="2019" name="Int. J. Syst. Evol. Microbiol.">
        <title>The Global Catalogue of Microorganisms (GCM) 10K type strain sequencing project: providing services to taxonomists for standard genome sequencing and annotation.</title>
        <authorList>
            <consortium name="The Broad Institute Genomics Platform"/>
            <consortium name="The Broad Institute Genome Sequencing Center for Infectious Disease"/>
            <person name="Wu L."/>
            <person name="Ma J."/>
        </authorList>
    </citation>
    <scope>NUCLEOTIDE SEQUENCE [LARGE SCALE GENOMIC DNA]</scope>
    <source>
        <strain evidence="3">KCTC 32998</strain>
    </source>
</reference>
<feature type="domain" description="Xylose isomerase-like TIM barrel" evidence="1">
    <location>
        <begin position="20"/>
        <end position="242"/>
    </location>
</feature>
<gene>
    <name evidence="2" type="ORF">GCM10009038_10590</name>
</gene>
<proteinExistence type="predicted"/>
<dbReference type="InterPro" id="IPR050312">
    <property type="entry name" value="IolE/XylAMocC-like"/>
</dbReference>
<dbReference type="Gene3D" id="3.20.20.150">
    <property type="entry name" value="Divalent-metal-dependent TIM barrel enzymes"/>
    <property type="match status" value="1"/>
</dbReference>
<dbReference type="Proteomes" id="UP000646745">
    <property type="component" value="Unassembled WGS sequence"/>
</dbReference>
<dbReference type="InterPro" id="IPR013022">
    <property type="entry name" value="Xyl_isomerase-like_TIM-brl"/>
</dbReference>
<dbReference type="Pfam" id="PF01261">
    <property type="entry name" value="AP_endonuc_2"/>
    <property type="match status" value="1"/>
</dbReference>
<comment type="caution">
    <text evidence="2">The sequence shown here is derived from an EMBL/GenBank/DDBJ whole genome shotgun (WGS) entry which is preliminary data.</text>
</comment>
<keyword evidence="3" id="KW-1185">Reference proteome</keyword>
<dbReference type="InterPro" id="IPR036237">
    <property type="entry name" value="Xyl_isomerase-like_sf"/>
</dbReference>